<keyword evidence="2" id="KW-1185">Reference proteome</keyword>
<sequence length="45" mass="4992">MVPFIGYSMSSRKDGYKSGDCHSTDHRFTVVPAALRMQRLGGSML</sequence>
<dbReference type="EMBL" id="CM016555">
    <property type="protein sequence ID" value="TKW21079.1"/>
    <property type="molecule type" value="Genomic_DNA"/>
</dbReference>
<proteinExistence type="predicted"/>
<evidence type="ECO:0000313" key="1">
    <source>
        <dbReference type="EMBL" id="TKW21079.1"/>
    </source>
</evidence>
<organism evidence="1 2">
    <name type="scientific">Setaria viridis</name>
    <name type="common">Green bristlegrass</name>
    <name type="synonym">Setaria italica subsp. viridis</name>
    <dbReference type="NCBI Taxonomy" id="4556"/>
    <lineage>
        <taxon>Eukaryota</taxon>
        <taxon>Viridiplantae</taxon>
        <taxon>Streptophyta</taxon>
        <taxon>Embryophyta</taxon>
        <taxon>Tracheophyta</taxon>
        <taxon>Spermatophyta</taxon>
        <taxon>Magnoliopsida</taxon>
        <taxon>Liliopsida</taxon>
        <taxon>Poales</taxon>
        <taxon>Poaceae</taxon>
        <taxon>PACMAD clade</taxon>
        <taxon>Panicoideae</taxon>
        <taxon>Panicodae</taxon>
        <taxon>Paniceae</taxon>
        <taxon>Cenchrinae</taxon>
        <taxon>Setaria</taxon>
    </lineage>
</organism>
<dbReference type="Proteomes" id="UP000298652">
    <property type="component" value="Chromosome 4"/>
</dbReference>
<dbReference type="Gramene" id="TKW21079">
    <property type="protein sequence ID" value="TKW21079"/>
    <property type="gene ID" value="SEVIR_4G186201v2"/>
</dbReference>
<reference evidence="1" key="1">
    <citation type="submission" date="2019-03" db="EMBL/GenBank/DDBJ databases">
        <title>WGS assembly of Setaria viridis.</title>
        <authorList>
            <person name="Huang P."/>
            <person name="Jenkins J."/>
            <person name="Grimwood J."/>
            <person name="Barry K."/>
            <person name="Healey A."/>
            <person name="Mamidi S."/>
            <person name="Sreedasyam A."/>
            <person name="Shu S."/>
            <person name="Feldman M."/>
            <person name="Wu J."/>
            <person name="Yu Y."/>
            <person name="Chen C."/>
            <person name="Johnson J."/>
            <person name="Rokhsar D."/>
            <person name="Baxter I."/>
            <person name="Schmutz J."/>
            <person name="Brutnell T."/>
            <person name="Kellogg E."/>
        </authorList>
    </citation>
    <scope>NUCLEOTIDE SEQUENCE [LARGE SCALE GENOMIC DNA]</scope>
</reference>
<evidence type="ECO:0000313" key="2">
    <source>
        <dbReference type="Proteomes" id="UP000298652"/>
    </source>
</evidence>
<name>A0A4U6V2U3_SETVI</name>
<gene>
    <name evidence="1" type="ORF">SEVIR_4G186201v2</name>
</gene>
<accession>A0A4U6V2U3</accession>
<dbReference type="AlphaFoldDB" id="A0A4U6V2U3"/>
<protein>
    <submittedName>
        <fullName evidence="1">Uncharacterized protein</fullName>
    </submittedName>
</protein>